<evidence type="ECO:0000256" key="1">
    <source>
        <dbReference type="ARBA" id="ARBA00001974"/>
    </source>
</evidence>
<protein>
    <recommendedName>
        <fullName evidence="8">FAD/NAD(P)-binding domain-containing protein</fullName>
    </recommendedName>
</protein>
<accession>A0AAD4Q1F4</accession>
<dbReference type="Gene3D" id="3.50.50.60">
    <property type="entry name" value="FAD/NAD(P)-binding domain"/>
    <property type="match status" value="1"/>
</dbReference>
<evidence type="ECO:0000256" key="3">
    <source>
        <dbReference type="ARBA" id="ARBA00022630"/>
    </source>
</evidence>
<evidence type="ECO:0008006" key="8">
    <source>
        <dbReference type="Google" id="ProtNLM"/>
    </source>
</evidence>
<evidence type="ECO:0000256" key="2">
    <source>
        <dbReference type="ARBA" id="ARBA00010139"/>
    </source>
</evidence>
<keyword evidence="5" id="KW-0472">Membrane</keyword>
<proteinExistence type="inferred from homology"/>
<dbReference type="InterPro" id="IPR051209">
    <property type="entry name" value="FAD-bind_Monooxygenase_sf"/>
</dbReference>
<sequence>MTSKTTPHSPQYIPEDITYNPTKNKQTDQYLKVIIVGAGIAGIATSILLNKVPNLTYIILEMNPVFLSFENTAELLDIAGLENFQGPVVHTKWILPWITKGKELLLLATMQAACNNCQYLTRCALPTAPANNQGGYQYTPQDLTNFESDTNVYLEYRKDLDHKFHGGFAASKKGSVENAALRRQLTELMSERVEHDQELLSKLVSEYAPGYKLLTPAPGYFESLTNPKVTYVTDGIVRATESGLVTMDEQEHELDVSIAATGFPEFTVPRFPISVLLRSDGTEISEIFSWCFKSKAPRSAERCPCNCICKIQSQSYFVLESSQDATDDFDAVVRGFFSAMVSTDFGSSWWKLGKGSTPLTVAWPGSGLHKWDISRDPRWEDFVFHQRPGSLRNYFEYFCNGHTQKEVDGNRDSLTEYLKAVGWVDLRTIHEDWTEQE</sequence>
<comment type="similarity">
    <text evidence="2">Belongs to the FAD-binding monooxygenase family.</text>
</comment>
<keyword evidence="5" id="KW-1133">Transmembrane helix</keyword>
<organism evidence="6 7">
    <name type="scientific">Talaromyces proteolyticus</name>
    <dbReference type="NCBI Taxonomy" id="1131652"/>
    <lineage>
        <taxon>Eukaryota</taxon>
        <taxon>Fungi</taxon>
        <taxon>Dikarya</taxon>
        <taxon>Ascomycota</taxon>
        <taxon>Pezizomycotina</taxon>
        <taxon>Eurotiomycetes</taxon>
        <taxon>Eurotiomycetidae</taxon>
        <taxon>Eurotiales</taxon>
        <taxon>Trichocomaceae</taxon>
        <taxon>Talaromyces</taxon>
        <taxon>Talaromyces sect. Bacilispori</taxon>
    </lineage>
</organism>
<comment type="cofactor">
    <cofactor evidence="1">
        <name>FAD</name>
        <dbReference type="ChEBI" id="CHEBI:57692"/>
    </cofactor>
</comment>
<reference evidence="6" key="1">
    <citation type="submission" date="2021-12" db="EMBL/GenBank/DDBJ databases">
        <title>Convergent genome expansion in fungi linked to evolution of root-endophyte symbiosis.</title>
        <authorList>
            <consortium name="DOE Joint Genome Institute"/>
            <person name="Ke Y.-H."/>
            <person name="Bonito G."/>
            <person name="Liao H.-L."/>
            <person name="Looney B."/>
            <person name="Rojas-Flechas A."/>
            <person name="Nash J."/>
            <person name="Hameed K."/>
            <person name="Schadt C."/>
            <person name="Martin F."/>
            <person name="Crous P.W."/>
            <person name="Miettinen O."/>
            <person name="Magnuson J.K."/>
            <person name="Labbe J."/>
            <person name="Jacobson D."/>
            <person name="Doktycz M.J."/>
            <person name="Veneault-Fourrey C."/>
            <person name="Kuo A."/>
            <person name="Mondo S."/>
            <person name="Calhoun S."/>
            <person name="Riley R."/>
            <person name="Ohm R."/>
            <person name="LaButti K."/>
            <person name="Andreopoulos B."/>
            <person name="Pangilinan J."/>
            <person name="Nolan M."/>
            <person name="Tritt A."/>
            <person name="Clum A."/>
            <person name="Lipzen A."/>
            <person name="Daum C."/>
            <person name="Barry K."/>
            <person name="Grigoriev I.V."/>
            <person name="Vilgalys R."/>
        </authorList>
    </citation>
    <scope>NUCLEOTIDE SEQUENCE</scope>
    <source>
        <strain evidence="6">PMI_201</strain>
    </source>
</reference>
<keyword evidence="7" id="KW-1185">Reference proteome</keyword>
<dbReference type="PANTHER" id="PTHR42877:SF4">
    <property type="entry name" value="FAD_NAD(P)-BINDING DOMAIN-CONTAINING PROTEIN-RELATED"/>
    <property type="match status" value="1"/>
</dbReference>
<gene>
    <name evidence="6" type="ORF">BGW36DRAFT_406453</name>
</gene>
<evidence type="ECO:0000256" key="5">
    <source>
        <dbReference type="SAM" id="Phobius"/>
    </source>
</evidence>
<dbReference type="PANTHER" id="PTHR42877">
    <property type="entry name" value="L-ORNITHINE N(5)-MONOOXYGENASE-RELATED"/>
    <property type="match status" value="1"/>
</dbReference>
<dbReference type="AlphaFoldDB" id="A0AAD4Q1F4"/>
<evidence type="ECO:0000313" key="6">
    <source>
        <dbReference type="EMBL" id="KAH8698488.1"/>
    </source>
</evidence>
<dbReference type="GeneID" id="70249288"/>
<keyword evidence="3" id="KW-0285">Flavoprotein</keyword>
<dbReference type="EMBL" id="JAJTJA010000005">
    <property type="protein sequence ID" value="KAH8698488.1"/>
    <property type="molecule type" value="Genomic_DNA"/>
</dbReference>
<keyword evidence="5" id="KW-0812">Transmembrane</keyword>
<evidence type="ECO:0000313" key="7">
    <source>
        <dbReference type="Proteomes" id="UP001201262"/>
    </source>
</evidence>
<feature type="transmembrane region" description="Helical" evidence="5">
    <location>
        <begin position="30"/>
        <end position="49"/>
    </location>
</feature>
<dbReference type="Proteomes" id="UP001201262">
    <property type="component" value="Unassembled WGS sequence"/>
</dbReference>
<dbReference type="SUPFAM" id="SSF51905">
    <property type="entry name" value="FAD/NAD(P)-binding domain"/>
    <property type="match status" value="1"/>
</dbReference>
<evidence type="ECO:0000256" key="4">
    <source>
        <dbReference type="ARBA" id="ARBA00022827"/>
    </source>
</evidence>
<name>A0AAD4Q1F4_9EURO</name>
<comment type="caution">
    <text evidence="6">The sequence shown here is derived from an EMBL/GenBank/DDBJ whole genome shotgun (WGS) entry which is preliminary data.</text>
</comment>
<keyword evidence="4" id="KW-0274">FAD</keyword>
<dbReference type="RefSeq" id="XP_046072952.1">
    <property type="nucleotide sequence ID" value="XM_046219001.1"/>
</dbReference>
<dbReference type="InterPro" id="IPR036188">
    <property type="entry name" value="FAD/NAD-bd_sf"/>
</dbReference>